<evidence type="ECO:0000256" key="1">
    <source>
        <dbReference type="ARBA" id="ARBA00000085"/>
    </source>
</evidence>
<dbReference type="SUPFAM" id="SSF47384">
    <property type="entry name" value="Homodimeric domain of signal transducing histidine kinase"/>
    <property type="match status" value="1"/>
</dbReference>
<dbReference type="SUPFAM" id="SSF55781">
    <property type="entry name" value="GAF domain-like"/>
    <property type="match status" value="1"/>
</dbReference>
<evidence type="ECO:0000256" key="2">
    <source>
        <dbReference type="ARBA" id="ARBA00012438"/>
    </source>
</evidence>
<dbReference type="CDD" id="cd00075">
    <property type="entry name" value="HATPase"/>
    <property type="match status" value="1"/>
</dbReference>
<keyword evidence="5 8" id="KW-0418">Kinase</keyword>
<dbReference type="PANTHER" id="PTHR43711">
    <property type="entry name" value="TWO-COMPONENT HISTIDINE KINASE"/>
    <property type="match status" value="1"/>
</dbReference>
<keyword evidence="3" id="KW-0597">Phosphoprotein</keyword>
<dbReference type="RefSeq" id="WP_093743084.1">
    <property type="nucleotide sequence ID" value="NZ_FNBP01000007.1"/>
</dbReference>
<feature type="domain" description="Histidine kinase" evidence="7">
    <location>
        <begin position="179"/>
        <end position="391"/>
    </location>
</feature>
<dbReference type="InterPro" id="IPR029016">
    <property type="entry name" value="GAF-like_dom_sf"/>
</dbReference>
<evidence type="ECO:0000259" key="7">
    <source>
        <dbReference type="PROSITE" id="PS50109"/>
    </source>
</evidence>
<dbReference type="InterPro" id="IPR003018">
    <property type="entry name" value="GAF"/>
</dbReference>
<dbReference type="Gene3D" id="3.30.450.40">
    <property type="match status" value="1"/>
</dbReference>
<dbReference type="Proteomes" id="UP000199399">
    <property type="component" value="Unassembled WGS sequence"/>
</dbReference>
<dbReference type="STRING" id="218672.SAMN04489759_107166"/>
<dbReference type="SMART" id="SM00065">
    <property type="entry name" value="GAF"/>
    <property type="match status" value="1"/>
</dbReference>
<accession>A0A1G7U505</accession>
<dbReference type="EC" id="2.7.13.3" evidence="2"/>
<keyword evidence="9" id="KW-1185">Reference proteome</keyword>
<dbReference type="Pfam" id="PF01590">
    <property type="entry name" value="GAF"/>
    <property type="match status" value="1"/>
</dbReference>
<comment type="catalytic activity">
    <reaction evidence="1">
        <text>ATP + protein L-histidine = ADP + protein N-phospho-L-histidine.</text>
        <dbReference type="EC" id="2.7.13.3"/>
    </reaction>
</comment>
<sequence>MHDFQADIDAIARNRMIPTLLETVLLATGMGFAAVARVTESRWVTCRAVDQISFGLTPGDELDVESTLCHEVRRFDQEIVIDDVNTDPVYVNHHCPAQYGFRGYISIPIRRADGSFFGTLCAIDPEPRKLNNDRVLSMFRLFAQMIGEGLDADEALSKSTSALRDERKRSYVQERFIAILAHDLRNPVQALTAGLKMMERRELDERAKEVVGLMRGSVKRMGMLIENLLDQARQRSGGGIVVEPRPSDDLAMALDQIIEEFQAIAPNQTITKDIDLPEPVTCDVPRVAQLLSNLLANASTHGAAGAPIKMDARLKEGRFILSVANQGEKIPDALMPTLFMPFERVSDHPSREGLGLGLFIASEIAAGHGGTLTAASDDTETVFTLDMPNGQAEAQ</sequence>
<keyword evidence="6" id="KW-0902">Two-component regulatory system</keyword>
<dbReference type="PANTHER" id="PTHR43711:SF1">
    <property type="entry name" value="HISTIDINE KINASE 1"/>
    <property type="match status" value="1"/>
</dbReference>
<gene>
    <name evidence="8" type="ORF">SAMN04489759_107166</name>
</gene>
<dbReference type="PRINTS" id="PR00344">
    <property type="entry name" value="BCTRLSENSOR"/>
</dbReference>
<evidence type="ECO:0000256" key="5">
    <source>
        <dbReference type="ARBA" id="ARBA00022777"/>
    </source>
</evidence>
<name>A0A1G7U505_9RHOB</name>
<protein>
    <recommendedName>
        <fullName evidence="2">histidine kinase</fullName>
        <ecNumber evidence="2">2.7.13.3</ecNumber>
    </recommendedName>
</protein>
<dbReference type="OrthoDB" id="9795133at2"/>
<dbReference type="InterPro" id="IPR003594">
    <property type="entry name" value="HATPase_dom"/>
</dbReference>
<dbReference type="AlphaFoldDB" id="A0A1G7U505"/>
<keyword evidence="4" id="KW-0808">Transferase</keyword>
<dbReference type="Gene3D" id="3.30.565.10">
    <property type="entry name" value="Histidine kinase-like ATPase, C-terminal domain"/>
    <property type="match status" value="1"/>
</dbReference>
<dbReference type="InterPro" id="IPR036097">
    <property type="entry name" value="HisK_dim/P_sf"/>
</dbReference>
<organism evidence="8 9">
    <name type="scientific">Sulfitobacter delicatus</name>
    <dbReference type="NCBI Taxonomy" id="218672"/>
    <lineage>
        <taxon>Bacteria</taxon>
        <taxon>Pseudomonadati</taxon>
        <taxon>Pseudomonadota</taxon>
        <taxon>Alphaproteobacteria</taxon>
        <taxon>Rhodobacterales</taxon>
        <taxon>Roseobacteraceae</taxon>
        <taxon>Sulfitobacter</taxon>
    </lineage>
</organism>
<dbReference type="InterPro" id="IPR004358">
    <property type="entry name" value="Sig_transdc_His_kin-like_C"/>
</dbReference>
<dbReference type="GO" id="GO:0000155">
    <property type="term" value="F:phosphorelay sensor kinase activity"/>
    <property type="evidence" value="ECO:0007669"/>
    <property type="project" value="InterPro"/>
</dbReference>
<dbReference type="SUPFAM" id="SSF55874">
    <property type="entry name" value="ATPase domain of HSP90 chaperone/DNA topoisomerase II/histidine kinase"/>
    <property type="match status" value="1"/>
</dbReference>
<dbReference type="Pfam" id="PF02518">
    <property type="entry name" value="HATPase_c"/>
    <property type="match status" value="1"/>
</dbReference>
<dbReference type="InterPro" id="IPR050736">
    <property type="entry name" value="Sensor_HK_Regulatory"/>
</dbReference>
<proteinExistence type="predicted"/>
<dbReference type="InterPro" id="IPR005467">
    <property type="entry name" value="His_kinase_dom"/>
</dbReference>
<dbReference type="EMBL" id="FNBP01000007">
    <property type="protein sequence ID" value="SDG42715.1"/>
    <property type="molecule type" value="Genomic_DNA"/>
</dbReference>
<dbReference type="SMART" id="SM00387">
    <property type="entry name" value="HATPase_c"/>
    <property type="match status" value="1"/>
</dbReference>
<dbReference type="InterPro" id="IPR036890">
    <property type="entry name" value="HATPase_C_sf"/>
</dbReference>
<evidence type="ECO:0000256" key="3">
    <source>
        <dbReference type="ARBA" id="ARBA00022553"/>
    </source>
</evidence>
<dbReference type="CDD" id="cd00082">
    <property type="entry name" value="HisKA"/>
    <property type="match status" value="1"/>
</dbReference>
<evidence type="ECO:0000313" key="9">
    <source>
        <dbReference type="Proteomes" id="UP000199399"/>
    </source>
</evidence>
<dbReference type="Pfam" id="PF00512">
    <property type="entry name" value="HisKA"/>
    <property type="match status" value="1"/>
</dbReference>
<dbReference type="PROSITE" id="PS50109">
    <property type="entry name" value="HIS_KIN"/>
    <property type="match status" value="1"/>
</dbReference>
<dbReference type="SMART" id="SM00388">
    <property type="entry name" value="HisKA"/>
    <property type="match status" value="1"/>
</dbReference>
<evidence type="ECO:0000313" key="8">
    <source>
        <dbReference type="EMBL" id="SDG42715.1"/>
    </source>
</evidence>
<reference evidence="9" key="1">
    <citation type="submission" date="2016-10" db="EMBL/GenBank/DDBJ databases">
        <authorList>
            <person name="Varghese N."/>
            <person name="Submissions S."/>
        </authorList>
    </citation>
    <scope>NUCLEOTIDE SEQUENCE [LARGE SCALE GENOMIC DNA]</scope>
    <source>
        <strain evidence="9">DSM 16477</strain>
    </source>
</reference>
<dbReference type="InterPro" id="IPR003661">
    <property type="entry name" value="HisK_dim/P_dom"/>
</dbReference>
<evidence type="ECO:0000256" key="4">
    <source>
        <dbReference type="ARBA" id="ARBA00022679"/>
    </source>
</evidence>
<dbReference type="Gene3D" id="1.10.287.130">
    <property type="match status" value="1"/>
</dbReference>
<evidence type="ECO:0000256" key="6">
    <source>
        <dbReference type="ARBA" id="ARBA00023012"/>
    </source>
</evidence>